<accession>A0A0G1MYX9</accession>
<organism evidence="2 3">
    <name type="scientific">Candidatus Magasanikbacteria bacterium GW2011_GWC2_45_8</name>
    <dbReference type="NCBI Taxonomy" id="1619050"/>
    <lineage>
        <taxon>Bacteria</taxon>
        <taxon>Candidatus Magasanikiibacteriota</taxon>
    </lineage>
</organism>
<evidence type="ECO:0000313" key="3">
    <source>
        <dbReference type="Proteomes" id="UP000034911"/>
    </source>
</evidence>
<proteinExistence type="predicted"/>
<protein>
    <submittedName>
        <fullName evidence="2">Uncharacterized protein</fullName>
    </submittedName>
</protein>
<feature type="transmembrane region" description="Helical" evidence="1">
    <location>
        <begin position="37"/>
        <end position="57"/>
    </location>
</feature>
<dbReference type="Proteomes" id="UP000034911">
    <property type="component" value="Unassembled WGS sequence"/>
</dbReference>
<sequence>MATIEHIVQTVPEHEVPEGLHQRIMRSVALLRLQRHFFMLFVLFVVSFVVSAGNVWVKFIDIEGLSLLKLMVQSFDMSVEETREFFYIFITFFPVWSIAIFAVHILLVGYMTYLFFVLRKITAKGRVAF</sequence>
<dbReference type="AlphaFoldDB" id="A0A0G1MYX9"/>
<name>A0A0G1MYX9_9BACT</name>
<dbReference type="EMBL" id="LCLH01000025">
    <property type="protein sequence ID" value="KKU13307.1"/>
    <property type="molecule type" value="Genomic_DNA"/>
</dbReference>
<keyword evidence="1" id="KW-0472">Membrane</keyword>
<comment type="caution">
    <text evidence="2">The sequence shown here is derived from an EMBL/GenBank/DDBJ whole genome shotgun (WGS) entry which is preliminary data.</text>
</comment>
<reference evidence="2 3" key="1">
    <citation type="journal article" date="2015" name="Nature">
        <title>rRNA introns, odd ribosomes, and small enigmatic genomes across a large radiation of phyla.</title>
        <authorList>
            <person name="Brown C.T."/>
            <person name="Hug L.A."/>
            <person name="Thomas B.C."/>
            <person name="Sharon I."/>
            <person name="Castelle C.J."/>
            <person name="Singh A."/>
            <person name="Wilkins M.J."/>
            <person name="Williams K.H."/>
            <person name="Banfield J.F."/>
        </authorList>
    </citation>
    <scope>NUCLEOTIDE SEQUENCE [LARGE SCALE GENOMIC DNA]</scope>
</reference>
<gene>
    <name evidence="2" type="ORF">UX20_C0025G0007</name>
</gene>
<evidence type="ECO:0000313" key="2">
    <source>
        <dbReference type="EMBL" id="KKU13307.1"/>
    </source>
</evidence>
<keyword evidence="1" id="KW-0812">Transmembrane</keyword>
<dbReference type="STRING" id="1619050.UX20_C0025G0007"/>
<keyword evidence="1" id="KW-1133">Transmembrane helix</keyword>
<feature type="transmembrane region" description="Helical" evidence="1">
    <location>
        <begin position="85"/>
        <end position="116"/>
    </location>
</feature>
<evidence type="ECO:0000256" key="1">
    <source>
        <dbReference type="SAM" id="Phobius"/>
    </source>
</evidence>